<evidence type="ECO:0000313" key="3">
    <source>
        <dbReference type="Proteomes" id="UP000008827"/>
    </source>
</evidence>
<dbReference type="InParanoid" id="A0A0R0IHZ8"/>
<organism evidence="1">
    <name type="scientific">Glycine max</name>
    <name type="common">Soybean</name>
    <name type="synonym">Glycine hispida</name>
    <dbReference type="NCBI Taxonomy" id="3847"/>
    <lineage>
        <taxon>Eukaryota</taxon>
        <taxon>Viridiplantae</taxon>
        <taxon>Streptophyta</taxon>
        <taxon>Embryophyta</taxon>
        <taxon>Tracheophyta</taxon>
        <taxon>Spermatophyta</taxon>
        <taxon>Magnoliopsida</taxon>
        <taxon>eudicotyledons</taxon>
        <taxon>Gunneridae</taxon>
        <taxon>Pentapetalae</taxon>
        <taxon>rosids</taxon>
        <taxon>fabids</taxon>
        <taxon>Fabales</taxon>
        <taxon>Fabaceae</taxon>
        <taxon>Papilionoideae</taxon>
        <taxon>50 kb inversion clade</taxon>
        <taxon>NPAAA clade</taxon>
        <taxon>indigoferoid/millettioid clade</taxon>
        <taxon>Phaseoleae</taxon>
        <taxon>Glycine</taxon>
        <taxon>Glycine subgen. Soja</taxon>
    </lineage>
</organism>
<evidence type="ECO:0000313" key="2">
    <source>
        <dbReference type="EnsemblPlants" id="KRH39592"/>
    </source>
</evidence>
<name>A0A0R0IHZ8_SOYBN</name>
<dbReference type="AlphaFoldDB" id="A0A0R0IHZ8"/>
<keyword evidence="3" id="KW-1185">Reference proteome</keyword>
<accession>A0A0R0IHZ8</accession>
<dbReference type="Gramene" id="KRH39592">
    <property type="protein sequence ID" value="KRH39592"/>
    <property type="gene ID" value="GLYMA_09G208100"/>
</dbReference>
<evidence type="ECO:0000313" key="1">
    <source>
        <dbReference type="EMBL" id="KRH39592.1"/>
    </source>
</evidence>
<reference evidence="1" key="3">
    <citation type="submission" date="2018-07" db="EMBL/GenBank/DDBJ databases">
        <title>WGS assembly of Glycine max.</title>
        <authorList>
            <person name="Schmutz J."/>
            <person name="Cannon S."/>
            <person name="Schlueter J."/>
            <person name="Ma J."/>
            <person name="Mitros T."/>
            <person name="Nelson W."/>
            <person name="Hyten D."/>
            <person name="Song Q."/>
            <person name="Thelen J."/>
            <person name="Cheng J."/>
            <person name="Xu D."/>
            <person name="Hellsten U."/>
            <person name="May G."/>
            <person name="Yu Y."/>
            <person name="Sakurai T."/>
            <person name="Umezawa T."/>
            <person name="Bhattacharyya M."/>
            <person name="Sandhu D."/>
            <person name="Valliyodan B."/>
            <person name="Lindquist E."/>
            <person name="Peto M."/>
            <person name="Grant D."/>
            <person name="Shu S."/>
            <person name="Goodstein D."/>
            <person name="Barry K."/>
            <person name="Futrell-Griggs M."/>
            <person name="Abernathy B."/>
            <person name="Du J."/>
            <person name="Tian Z."/>
            <person name="Zhu L."/>
            <person name="Gill N."/>
            <person name="Joshi T."/>
            <person name="Libault M."/>
            <person name="Sethuraman A."/>
            <person name="Zhang X."/>
            <person name="Shinozaki K."/>
            <person name="Nguyen H."/>
            <person name="Wing R."/>
            <person name="Cregan P."/>
            <person name="Specht J."/>
            <person name="Grimwood J."/>
            <person name="Rokhsar D."/>
            <person name="Stacey G."/>
            <person name="Shoemaker R."/>
            <person name="Jackson S."/>
        </authorList>
    </citation>
    <scope>NUCLEOTIDE SEQUENCE</scope>
    <source>
        <tissue evidence="1">Callus</tissue>
    </source>
</reference>
<sequence>MWKVNGVGVLGHLNVASLNKQTKIGKIISGVGACQCFSPFYPLPFPTFLLPCYCSHPSTLRITNLTNSRVGEPASQ</sequence>
<dbReference type="Proteomes" id="UP000008827">
    <property type="component" value="Chromosome 9"/>
</dbReference>
<reference evidence="2" key="2">
    <citation type="submission" date="2018-02" db="UniProtKB">
        <authorList>
            <consortium name="EnsemblPlants"/>
        </authorList>
    </citation>
    <scope>IDENTIFICATION</scope>
    <source>
        <strain evidence="2">Williams 82</strain>
    </source>
</reference>
<proteinExistence type="predicted"/>
<dbReference type="EnsemblPlants" id="KRH39592">
    <property type="protein sequence ID" value="KRH39592"/>
    <property type="gene ID" value="GLYMA_09G208100"/>
</dbReference>
<reference evidence="1 2" key="1">
    <citation type="journal article" date="2010" name="Nature">
        <title>Genome sequence of the palaeopolyploid soybean.</title>
        <authorList>
            <person name="Schmutz J."/>
            <person name="Cannon S.B."/>
            <person name="Schlueter J."/>
            <person name="Ma J."/>
            <person name="Mitros T."/>
            <person name="Nelson W."/>
            <person name="Hyten D.L."/>
            <person name="Song Q."/>
            <person name="Thelen J.J."/>
            <person name="Cheng J."/>
            <person name="Xu D."/>
            <person name="Hellsten U."/>
            <person name="May G.D."/>
            <person name="Yu Y."/>
            <person name="Sakurai T."/>
            <person name="Umezawa T."/>
            <person name="Bhattacharyya M.K."/>
            <person name="Sandhu D."/>
            <person name="Valliyodan B."/>
            <person name="Lindquist E."/>
            <person name="Peto M."/>
            <person name="Grant D."/>
            <person name="Shu S."/>
            <person name="Goodstein D."/>
            <person name="Barry K."/>
            <person name="Futrell-Griggs M."/>
            <person name="Abernathy B."/>
            <person name="Du J."/>
            <person name="Tian Z."/>
            <person name="Zhu L."/>
            <person name="Gill N."/>
            <person name="Joshi T."/>
            <person name="Libault M."/>
            <person name="Sethuraman A."/>
            <person name="Zhang X.-C."/>
            <person name="Shinozaki K."/>
            <person name="Nguyen H.T."/>
            <person name="Wing R.A."/>
            <person name="Cregan P."/>
            <person name="Specht J."/>
            <person name="Grimwood J."/>
            <person name="Rokhsar D."/>
            <person name="Stacey G."/>
            <person name="Shoemaker R.C."/>
            <person name="Jackson S.A."/>
        </authorList>
    </citation>
    <scope>NUCLEOTIDE SEQUENCE</scope>
    <source>
        <strain evidence="2">cv. Williams 82</strain>
        <tissue evidence="1">Callus</tissue>
    </source>
</reference>
<gene>
    <name evidence="1" type="ORF">GLYMA_09G208100</name>
</gene>
<dbReference type="EMBL" id="CM000842">
    <property type="protein sequence ID" value="KRH39592.1"/>
    <property type="molecule type" value="Genomic_DNA"/>
</dbReference>
<protein>
    <submittedName>
        <fullName evidence="1 2">Uncharacterized protein</fullName>
    </submittedName>
</protein>